<organism evidence="1 2">
    <name type="scientific">Cardiobacterium valvarum</name>
    <dbReference type="NCBI Taxonomy" id="194702"/>
    <lineage>
        <taxon>Bacteria</taxon>
        <taxon>Pseudomonadati</taxon>
        <taxon>Pseudomonadota</taxon>
        <taxon>Gammaproteobacteria</taxon>
        <taxon>Cardiobacteriales</taxon>
        <taxon>Cardiobacteriaceae</taxon>
        <taxon>Cardiobacterium</taxon>
    </lineage>
</organism>
<evidence type="ECO:0000313" key="2">
    <source>
        <dbReference type="Proteomes" id="UP000254572"/>
    </source>
</evidence>
<proteinExistence type="predicted"/>
<sequence length="80" mass="9076">MSINYADLPRETHLTLADIATSKARGRVRKGITTLSPQTIRRLEAKGEFPKSRSYSGAKGRYYILGEVMDWMERQNANTT</sequence>
<gene>
    <name evidence="1" type="ORF">NCTC13294_01902</name>
</gene>
<reference evidence="1 2" key="1">
    <citation type="submission" date="2018-06" db="EMBL/GenBank/DDBJ databases">
        <authorList>
            <consortium name="Pathogen Informatics"/>
            <person name="Doyle S."/>
        </authorList>
    </citation>
    <scope>NUCLEOTIDE SEQUENCE [LARGE SCALE GENOMIC DNA]</scope>
    <source>
        <strain evidence="1 2">NCTC13294</strain>
    </source>
</reference>
<name>A0A381EBV7_9GAMM</name>
<dbReference type="EMBL" id="UFUW01000001">
    <property type="protein sequence ID" value="SUX24495.1"/>
    <property type="molecule type" value="Genomic_DNA"/>
</dbReference>
<keyword evidence="2" id="KW-1185">Reference proteome</keyword>
<dbReference type="Proteomes" id="UP000254572">
    <property type="component" value="Unassembled WGS sequence"/>
</dbReference>
<accession>A0A381EBV7</accession>
<dbReference type="RefSeq" id="WP_245951096.1">
    <property type="nucleotide sequence ID" value="NZ_JBHLZC010000003.1"/>
</dbReference>
<protein>
    <submittedName>
        <fullName evidence="1">Uncharacterized protein</fullName>
    </submittedName>
</protein>
<evidence type="ECO:0000313" key="1">
    <source>
        <dbReference type="EMBL" id="SUX24495.1"/>
    </source>
</evidence>
<dbReference type="AlphaFoldDB" id="A0A381EBV7"/>